<gene>
    <name evidence="1" type="ORF">A6K76_04915</name>
</gene>
<keyword evidence="2" id="KW-1185">Reference proteome</keyword>
<dbReference type="EMBL" id="MATO01000006">
    <property type="protein sequence ID" value="OCS93678.1"/>
    <property type="molecule type" value="Genomic_DNA"/>
</dbReference>
<evidence type="ECO:0000313" key="2">
    <source>
        <dbReference type="Proteomes" id="UP000093482"/>
    </source>
</evidence>
<evidence type="ECO:0000313" key="1">
    <source>
        <dbReference type="EMBL" id="OCS93678.1"/>
    </source>
</evidence>
<dbReference type="OrthoDB" id="2455488at2"/>
<protein>
    <recommendedName>
        <fullName evidence="3">Abortive phage infection protein</fullName>
    </recommendedName>
</protein>
<proteinExistence type="predicted"/>
<sequence>MTTQYEQQLEQLIAQQITKIEISKQDFYAFREVLVKHPKFKHIRGTAHQGGRVTYTYLEVPRS</sequence>
<dbReference type="Proteomes" id="UP000093482">
    <property type="component" value="Unassembled WGS sequence"/>
</dbReference>
<dbReference type="RefSeq" id="WP_066461558.1">
    <property type="nucleotide sequence ID" value="NZ_MATO01000006.1"/>
</dbReference>
<name>A0A1C0Z2S6_9BACL</name>
<evidence type="ECO:0008006" key="3">
    <source>
        <dbReference type="Google" id="ProtNLM"/>
    </source>
</evidence>
<dbReference type="AlphaFoldDB" id="A0A1C0Z2S6"/>
<reference evidence="1 2" key="1">
    <citation type="submission" date="2016-07" db="EMBL/GenBank/DDBJ databases">
        <title>Caryophanon latum genome sequencing.</title>
        <authorList>
            <person name="Verma A."/>
            <person name="Pal Y."/>
            <person name="Krishnamurthi S."/>
        </authorList>
    </citation>
    <scope>NUCLEOTIDE SEQUENCE [LARGE SCALE GENOMIC DNA]</scope>
    <source>
        <strain evidence="1 2">DSM 14151</strain>
    </source>
</reference>
<accession>A0A1C0Z2S6</accession>
<organism evidence="1 2">
    <name type="scientific">Caryophanon latum</name>
    <dbReference type="NCBI Taxonomy" id="33977"/>
    <lineage>
        <taxon>Bacteria</taxon>
        <taxon>Bacillati</taxon>
        <taxon>Bacillota</taxon>
        <taxon>Bacilli</taxon>
        <taxon>Bacillales</taxon>
        <taxon>Caryophanaceae</taxon>
        <taxon>Caryophanon</taxon>
    </lineage>
</organism>
<comment type="caution">
    <text evidence="1">The sequence shown here is derived from an EMBL/GenBank/DDBJ whole genome shotgun (WGS) entry which is preliminary data.</text>
</comment>